<feature type="domain" description="AMP-dependent synthetase/ligase" evidence="7">
    <location>
        <begin position="16"/>
        <end position="414"/>
    </location>
</feature>
<dbReference type="GO" id="GO:0004467">
    <property type="term" value="F:long-chain fatty acid-CoA ligase activity"/>
    <property type="evidence" value="ECO:0007669"/>
    <property type="project" value="UniProtKB-EC"/>
</dbReference>
<dbReference type="Pfam" id="PF23562">
    <property type="entry name" value="AMP-binding_C_3"/>
    <property type="match status" value="1"/>
</dbReference>
<evidence type="ECO:0000313" key="9">
    <source>
        <dbReference type="Proteomes" id="UP000316196"/>
    </source>
</evidence>
<dbReference type="Proteomes" id="UP000316196">
    <property type="component" value="Unassembled WGS sequence"/>
</dbReference>
<evidence type="ECO:0000256" key="4">
    <source>
        <dbReference type="ARBA" id="ARBA00023098"/>
    </source>
</evidence>
<dbReference type="InterPro" id="IPR020845">
    <property type="entry name" value="AMP-binding_CS"/>
</dbReference>
<protein>
    <recommendedName>
        <fullName evidence="6">Acyl-CoA synthetase</fullName>
    </recommendedName>
</protein>
<dbReference type="Gene3D" id="3.30.300.30">
    <property type="match status" value="1"/>
</dbReference>
<reference evidence="8 9" key="1">
    <citation type="submission" date="2019-06" db="EMBL/GenBank/DDBJ databases">
        <title>Sequencing the genomes of 1000 actinobacteria strains.</title>
        <authorList>
            <person name="Klenk H.-P."/>
        </authorList>
    </citation>
    <scope>NUCLEOTIDE SEQUENCE [LARGE SCALE GENOMIC DNA]</scope>
    <source>
        <strain evidence="8 9">DSM 8251</strain>
    </source>
</reference>
<dbReference type="InterPro" id="IPR000873">
    <property type="entry name" value="AMP-dep_synth/lig_dom"/>
</dbReference>
<keyword evidence="3" id="KW-0276">Fatty acid metabolism</keyword>
<dbReference type="AlphaFoldDB" id="A0A542ZD96"/>
<dbReference type="PROSITE" id="PS00455">
    <property type="entry name" value="AMP_BINDING"/>
    <property type="match status" value="1"/>
</dbReference>
<dbReference type="PANTHER" id="PTHR43272">
    <property type="entry name" value="LONG-CHAIN-FATTY-ACID--COA LIGASE"/>
    <property type="match status" value="1"/>
</dbReference>
<dbReference type="Gene3D" id="3.40.50.12780">
    <property type="entry name" value="N-terminal domain of ligase-like"/>
    <property type="match status" value="1"/>
</dbReference>
<evidence type="ECO:0000256" key="6">
    <source>
        <dbReference type="ARBA" id="ARBA00032875"/>
    </source>
</evidence>
<gene>
    <name evidence="8" type="ORF">FB460_2085</name>
</gene>
<keyword evidence="2" id="KW-0436">Ligase</keyword>
<dbReference type="GO" id="GO:0016020">
    <property type="term" value="C:membrane"/>
    <property type="evidence" value="ECO:0007669"/>
    <property type="project" value="TreeGrafter"/>
</dbReference>
<dbReference type="CDD" id="cd05907">
    <property type="entry name" value="VL_LC_FACS_like"/>
    <property type="match status" value="1"/>
</dbReference>
<name>A0A542ZD96_9ACTN</name>
<accession>A0A542ZD96</accession>
<evidence type="ECO:0000256" key="1">
    <source>
        <dbReference type="ARBA" id="ARBA00006432"/>
    </source>
</evidence>
<comment type="caution">
    <text evidence="8">The sequence shown here is derived from an EMBL/GenBank/DDBJ whole genome shotgun (WGS) entry which is preliminary data.</text>
</comment>
<comment type="similarity">
    <text evidence="1">Belongs to the ATP-dependent AMP-binding enzyme family.</text>
</comment>
<dbReference type="Pfam" id="PF00501">
    <property type="entry name" value="AMP-binding"/>
    <property type="match status" value="1"/>
</dbReference>
<dbReference type="InterPro" id="IPR045851">
    <property type="entry name" value="AMP-bd_C_sf"/>
</dbReference>
<dbReference type="InterPro" id="IPR042099">
    <property type="entry name" value="ANL_N_sf"/>
</dbReference>
<dbReference type="PANTHER" id="PTHR43272:SF32">
    <property type="entry name" value="AMP-DEPENDENT SYNTHETASE_LIGASE DOMAIN-CONTAINING PROTEIN"/>
    <property type="match status" value="1"/>
</dbReference>
<dbReference type="EMBL" id="VFOR01000002">
    <property type="protein sequence ID" value="TQL58230.1"/>
    <property type="molecule type" value="Genomic_DNA"/>
</dbReference>
<keyword evidence="9" id="KW-1185">Reference proteome</keyword>
<evidence type="ECO:0000256" key="5">
    <source>
        <dbReference type="ARBA" id="ARBA00024484"/>
    </source>
</evidence>
<comment type="catalytic activity">
    <reaction evidence="5">
        <text>a long-chain fatty acid + ATP + CoA = a long-chain fatty acyl-CoA + AMP + diphosphate</text>
        <dbReference type="Rhea" id="RHEA:15421"/>
        <dbReference type="ChEBI" id="CHEBI:30616"/>
        <dbReference type="ChEBI" id="CHEBI:33019"/>
        <dbReference type="ChEBI" id="CHEBI:57287"/>
        <dbReference type="ChEBI" id="CHEBI:57560"/>
        <dbReference type="ChEBI" id="CHEBI:83139"/>
        <dbReference type="ChEBI" id="CHEBI:456215"/>
        <dbReference type="EC" id="6.2.1.3"/>
    </reaction>
    <physiologicalReaction direction="left-to-right" evidence="5">
        <dbReference type="Rhea" id="RHEA:15422"/>
    </physiologicalReaction>
</comment>
<evidence type="ECO:0000256" key="3">
    <source>
        <dbReference type="ARBA" id="ARBA00022832"/>
    </source>
</evidence>
<dbReference type="RefSeq" id="WP_246044362.1">
    <property type="nucleotide sequence ID" value="NZ_BAAAMD010000002.1"/>
</dbReference>
<organism evidence="8 9">
    <name type="scientific">Propioniferax innocua</name>
    <dbReference type="NCBI Taxonomy" id="1753"/>
    <lineage>
        <taxon>Bacteria</taxon>
        <taxon>Bacillati</taxon>
        <taxon>Actinomycetota</taxon>
        <taxon>Actinomycetes</taxon>
        <taxon>Propionibacteriales</taxon>
        <taxon>Propionibacteriaceae</taxon>
        <taxon>Propioniferax</taxon>
    </lineage>
</organism>
<evidence type="ECO:0000259" key="7">
    <source>
        <dbReference type="Pfam" id="PF00501"/>
    </source>
</evidence>
<evidence type="ECO:0000313" key="8">
    <source>
        <dbReference type="EMBL" id="TQL58230.1"/>
    </source>
</evidence>
<keyword evidence="4" id="KW-0443">Lipid metabolism</keyword>
<evidence type="ECO:0000256" key="2">
    <source>
        <dbReference type="ARBA" id="ARBA00022598"/>
    </source>
</evidence>
<proteinExistence type="inferred from homology"/>
<sequence length="593" mass="64950">MPRPVAHAHLGEMITETVAAHPSRPALRERVDDAWKVITYRELQERVDAVATALIERGVRHGDRVAIFSRNRPAWTVVDLAAIGIGAVVVPIYQTSTPKQARHILADSATSVVFAEGADEADRIAQVRHELPDLVDVITFDPVDGYTGYTDLTATTPDADTLTTRRAQVSGDDVASIIYTSGTTGDPKGVVLSHGAFTSEIAAVLSFFDITEHDHSLCFLPLAHALERAWTFVVLTVGAMNTYWSDARTVADAMPLARPTLMVSVPRLYEKVYSVAHEQAAASPLKNRIFTWAVATGRRAQAAGRHRGPWLNAQLRLADRLVLRNIREAIGGPKTVLASGGAPLRQEVEEFFHAAGILVCQGYGLTEAAPLISFNSPDAFRFGTVGRVMPGSEFRIGDEGEILYRGPNVMLGYHNLPDATAESMTEDGWLRTGDIGEIDADGFLTITDRMKDIIVTAGGKNVAPGPIEGELASDPLIEYAVVLGDNRPCLTVLVRPNLPGLEGFAKQAAIAFDDAHELLSHERITEEIRARIAKVSEGLANHEKIREFEVIEDGMTMENGMLTPTLKVRRRAVEQKFRDKVESMYERIRARRK</sequence>
<dbReference type="SUPFAM" id="SSF56801">
    <property type="entry name" value="Acetyl-CoA synthetase-like"/>
    <property type="match status" value="1"/>
</dbReference>